<keyword evidence="3" id="KW-1185">Reference proteome</keyword>
<feature type="transmembrane region" description="Helical" evidence="1">
    <location>
        <begin position="400"/>
        <end position="421"/>
    </location>
</feature>
<feature type="transmembrane region" description="Helical" evidence="1">
    <location>
        <begin position="457"/>
        <end position="477"/>
    </location>
</feature>
<dbReference type="EMBL" id="NPDS01000007">
    <property type="protein sequence ID" value="PJZ56233.1"/>
    <property type="molecule type" value="Genomic_DNA"/>
</dbReference>
<comment type="caution">
    <text evidence="2">The sequence shown here is derived from an EMBL/GenBank/DDBJ whole genome shotgun (WGS) entry which is preliminary data.</text>
</comment>
<evidence type="ECO:0008006" key="4">
    <source>
        <dbReference type="Google" id="ProtNLM"/>
    </source>
</evidence>
<evidence type="ECO:0000313" key="2">
    <source>
        <dbReference type="EMBL" id="PJZ56233.1"/>
    </source>
</evidence>
<keyword evidence="1" id="KW-0812">Transmembrane</keyword>
<keyword evidence="1" id="KW-1133">Transmembrane helix</keyword>
<feature type="transmembrane region" description="Helical" evidence="1">
    <location>
        <begin position="484"/>
        <end position="504"/>
    </location>
</feature>
<feature type="transmembrane region" description="Helical" evidence="1">
    <location>
        <begin position="12"/>
        <end position="29"/>
    </location>
</feature>
<accession>A0ABX4NHE2</accession>
<feature type="transmembrane region" description="Helical" evidence="1">
    <location>
        <begin position="209"/>
        <end position="227"/>
    </location>
</feature>
<feature type="transmembrane region" description="Helical" evidence="1">
    <location>
        <begin position="136"/>
        <end position="157"/>
    </location>
</feature>
<keyword evidence="1" id="KW-0472">Membrane</keyword>
<gene>
    <name evidence="2" type="ORF">CH367_15365</name>
</gene>
<name>A0ABX4NHE2_9LEPT</name>
<dbReference type="RefSeq" id="WP_100763395.1">
    <property type="nucleotide sequence ID" value="NZ_NPDS01000007.1"/>
</dbReference>
<evidence type="ECO:0000256" key="1">
    <source>
        <dbReference type="SAM" id="Phobius"/>
    </source>
</evidence>
<feature type="transmembrane region" description="Helical" evidence="1">
    <location>
        <begin position="259"/>
        <end position="279"/>
    </location>
</feature>
<sequence>MRFFDNTRSSLLFFLGLFLPQLVILGIYFHKLYLKFISFCPNQNFLTWDPDARLITSIRLAEAFRSFDPITVLRLTFDSPTWPVLRNFPEALIVLVFGAGGTPVSLFTFAELIVLFLIVPWILFRFNESKNRIVPLFLFPPIWAGLLQNPGFMHYSFSGMLEIQGGLFYLPAILSFWELQRSSVEGKNSYSPWFLCISVNLLFHTKYPYGYIFIFFGCLFLAVFRFGETKNIIFKILNSYGLFQNDFFSQNEKPFKSRLSLSLIPIFISIVFVILSFVLSKETLPGKSKAFLRYAGALIFWISISVTLWKIFYTLKPADDDSESPSKEILSSDGSLFVWKNFWTYVILPIGSWVLLHPDRFSSSSSTIQHAQGAGLFPGQGDDSIFSLTYFYEIVENSSYAPFGGWILCIALILGILFGTFRYKQTKRITASFFIFLSVLISIFGLTLMTPNHQPRHIYHLYPALSIAIVLFCYEEFFAEKNRIFSVSLYSIFLMFTLGHWSWYNHSLWERTNLCFSGVDRSLFFTADDAEEVFQKSVNRPSILWNQLPLEHHNRPDVTLSFYRAGFENRQEVREKRKKEELEFLNADSSQTTLSSKLRPDWFLVAKTCEEIEGGSYKNSSERESKFSKEVISFPIRGACIVKFIR</sequence>
<feature type="transmembrane region" description="Helical" evidence="1">
    <location>
        <begin position="433"/>
        <end position="451"/>
    </location>
</feature>
<evidence type="ECO:0000313" key="3">
    <source>
        <dbReference type="Proteomes" id="UP000231879"/>
    </source>
</evidence>
<proteinExistence type="predicted"/>
<feature type="transmembrane region" description="Helical" evidence="1">
    <location>
        <begin position="336"/>
        <end position="356"/>
    </location>
</feature>
<protein>
    <recommendedName>
        <fullName evidence="4">Glycosyltransferase RgtA/B/C/D-like domain-containing protein</fullName>
    </recommendedName>
</protein>
<feature type="transmembrane region" description="Helical" evidence="1">
    <location>
        <begin position="291"/>
        <end position="315"/>
    </location>
</feature>
<feature type="transmembrane region" description="Helical" evidence="1">
    <location>
        <begin position="91"/>
        <end position="124"/>
    </location>
</feature>
<organism evidence="2 3">
    <name type="scientific">Leptospira barantonii</name>
    <dbReference type="NCBI Taxonomy" id="2023184"/>
    <lineage>
        <taxon>Bacteria</taxon>
        <taxon>Pseudomonadati</taxon>
        <taxon>Spirochaetota</taxon>
        <taxon>Spirochaetia</taxon>
        <taxon>Leptospirales</taxon>
        <taxon>Leptospiraceae</taxon>
        <taxon>Leptospira</taxon>
    </lineage>
</organism>
<reference evidence="2 3" key="1">
    <citation type="submission" date="2017-07" db="EMBL/GenBank/DDBJ databases">
        <title>Leptospira spp. isolated from tropical soils.</title>
        <authorList>
            <person name="Thibeaux R."/>
            <person name="Iraola G."/>
            <person name="Ferres I."/>
            <person name="Bierque E."/>
            <person name="Girault D."/>
            <person name="Soupe-Gilbert M.-E."/>
            <person name="Picardeau M."/>
            <person name="Goarant C."/>
        </authorList>
    </citation>
    <scope>NUCLEOTIDE SEQUENCE [LARGE SCALE GENOMIC DNA]</scope>
    <source>
        <strain evidence="2 3">FH4-C-A1</strain>
    </source>
</reference>
<dbReference type="Proteomes" id="UP000231879">
    <property type="component" value="Unassembled WGS sequence"/>
</dbReference>